<dbReference type="AlphaFoldDB" id="A0AA91T0I2"/>
<dbReference type="Proteomes" id="UP000195602">
    <property type="component" value="Unassembled WGS sequence"/>
</dbReference>
<gene>
    <name evidence="3" type="ORF">A9F13_15g00418</name>
</gene>
<dbReference type="GO" id="GO:0044283">
    <property type="term" value="P:small molecule biosynthetic process"/>
    <property type="evidence" value="ECO:0007669"/>
    <property type="project" value="UniProtKB-ARBA"/>
</dbReference>
<name>A0AA91T0I2_CLALS</name>
<evidence type="ECO:0000313" key="4">
    <source>
        <dbReference type="Proteomes" id="UP000195602"/>
    </source>
</evidence>
<dbReference type="PROSITE" id="PS51471">
    <property type="entry name" value="FE2OG_OXY"/>
    <property type="match status" value="1"/>
</dbReference>
<dbReference type="Pfam" id="PF03171">
    <property type="entry name" value="2OG-FeII_Oxy"/>
    <property type="match status" value="1"/>
</dbReference>
<dbReference type="KEGG" id="clus:A9F13_15g00418"/>
<proteinExistence type="inferred from homology"/>
<keyword evidence="1" id="KW-0560">Oxidoreductase</keyword>
<keyword evidence="1" id="KW-0408">Iron</keyword>
<feature type="domain" description="Fe2OG dioxygenase" evidence="2">
    <location>
        <begin position="161"/>
        <end position="279"/>
    </location>
</feature>
<dbReference type="GO" id="GO:0016491">
    <property type="term" value="F:oxidoreductase activity"/>
    <property type="evidence" value="ECO:0007669"/>
    <property type="project" value="UniProtKB-KW"/>
</dbReference>
<dbReference type="PANTHER" id="PTHR47990">
    <property type="entry name" value="2-OXOGLUTARATE (2OG) AND FE(II)-DEPENDENT OXYGENASE SUPERFAMILY PROTEIN-RELATED"/>
    <property type="match status" value="1"/>
</dbReference>
<dbReference type="GO" id="GO:0046872">
    <property type="term" value="F:metal ion binding"/>
    <property type="evidence" value="ECO:0007669"/>
    <property type="project" value="UniProtKB-KW"/>
</dbReference>
<dbReference type="Gene3D" id="2.60.120.330">
    <property type="entry name" value="B-lactam Antibiotic, Isopenicillin N Synthase, Chain"/>
    <property type="match status" value="1"/>
</dbReference>
<dbReference type="SUPFAM" id="SSF51197">
    <property type="entry name" value="Clavaminate synthase-like"/>
    <property type="match status" value="1"/>
</dbReference>
<evidence type="ECO:0000259" key="2">
    <source>
        <dbReference type="PROSITE" id="PS51471"/>
    </source>
</evidence>
<dbReference type="InterPro" id="IPR027443">
    <property type="entry name" value="IPNS-like_sf"/>
</dbReference>
<dbReference type="EMBL" id="LYUB02000015">
    <property type="protein sequence ID" value="OVF07070.1"/>
    <property type="molecule type" value="Genomic_DNA"/>
</dbReference>
<dbReference type="InterPro" id="IPR005123">
    <property type="entry name" value="Oxoglu/Fe-dep_dioxygenase_dom"/>
</dbReference>
<dbReference type="InterPro" id="IPR044861">
    <property type="entry name" value="IPNS-like_FE2OG_OXY"/>
</dbReference>
<evidence type="ECO:0000313" key="3">
    <source>
        <dbReference type="EMBL" id="OVF07070.1"/>
    </source>
</evidence>
<evidence type="ECO:0000256" key="1">
    <source>
        <dbReference type="RuleBase" id="RU003682"/>
    </source>
</evidence>
<keyword evidence="1" id="KW-0479">Metal-binding</keyword>
<dbReference type="Pfam" id="PF14226">
    <property type="entry name" value="DIOX_N"/>
    <property type="match status" value="1"/>
</dbReference>
<protein>
    <submittedName>
        <fullName evidence="3">2OG-Fe(II) oxygenase</fullName>
    </submittedName>
</protein>
<dbReference type="InterPro" id="IPR026992">
    <property type="entry name" value="DIOX_N"/>
</dbReference>
<comment type="similarity">
    <text evidence="1">Belongs to the iron/ascorbate-dependent oxidoreductase family.</text>
</comment>
<comment type="caution">
    <text evidence="3">The sequence shown here is derived from an EMBL/GenBank/DDBJ whole genome shotgun (WGS) entry which is preliminary data.</text>
</comment>
<reference evidence="3 4" key="1">
    <citation type="submission" date="2017-04" db="EMBL/GenBank/DDBJ databases">
        <title>Draft genome of the yeast Clavispora lusitaniae type strain CBS 6936.</title>
        <authorList>
            <person name="Durrens P."/>
            <person name="Klopp C."/>
            <person name="Biteau N."/>
            <person name="Fitton-Ouhabi V."/>
            <person name="Dementhon K."/>
            <person name="Accoceberry I."/>
            <person name="Sherman D.J."/>
            <person name="Noel T."/>
        </authorList>
    </citation>
    <scope>NUCLEOTIDE SEQUENCE [LARGE SCALE GENOMIC DNA]</scope>
    <source>
        <strain evidence="3 4">CBS 6936</strain>
    </source>
</reference>
<dbReference type="InterPro" id="IPR050231">
    <property type="entry name" value="Iron_ascorbate_oxido_reductase"/>
</dbReference>
<organism evidence="3 4">
    <name type="scientific">Clavispora lusitaniae</name>
    <name type="common">Candida lusitaniae</name>
    <dbReference type="NCBI Taxonomy" id="36911"/>
    <lineage>
        <taxon>Eukaryota</taxon>
        <taxon>Fungi</taxon>
        <taxon>Dikarya</taxon>
        <taxon>Ascomycota</taxon>
        <taxon>Saccharomycotina</taxon>
        <taxon>Pichiomycetes</taxon>
        <taxon>Metschnikowiaceae</taxon>
        <taxon>Clavispora</taxon>
    </lineage>
</organism>
<accession>A0AA91T0I2</accession>
<sequence length="320" mass="36397">MTLEIPKISLHDFEARREQIKKELYEAATGVGFFVLYNQASPSKPEIEEAFAMSKSYFAQPSEIKEKLPFQKLKNSGYEFKAQIRPSTGTKDLKETLQLQLHRKDIYWPSSEDVGEAWRTGVEEFIGKCQKLSMDVLSCLAEALGFESDFFAKAHQISAKNAQSTLRLLHYPDVTGQEFGPNEWRAGAHTDFDCLTLLFQRTGDHGLEVSPGREAHTDFAIGDTWYPVEAKTGEIVVNIGDMLMSWSDDRFKSNFHRVRTPQKGENQTSRYTIAWFNQANEDVVIQGPEKKYPATTGKEYIVEAMRKNFARLQETSAVSI</sequence>